<dbReference type="PANTHER" id="PTHR21461">
    <property type="entry name" value="GLYCOSYLTRANSFERASE FAMILY 92 PROTEIN"/>
    <property type="match status" value="1"/>
</dbReference>
<evidence type="ECO:0000256" key="5">
    <source>
        <dbReference type="ARBA" id="ARBA00022692"/>
    </source>
</evidence>
<evidence type="ECO:0000256" key="1">
    <source>
        <dbReference type="ARBA" id="ARBA00004167"/>
    </source>
</evidence>
<keyword evidence="4 8" id="KW-0808">Transferase</keyword>
<evidence type="ECO:0000256" key="4">
    <source>
        <dbReference type="ARBA" id="ARBA00022679"/>
    </source>
</evidence>
<keyword evidence="7" id="KW-0472">Membrane</keyword>
<dbReference type="Proteomes" id="UP001303046">
    <property type="component" value="Unassembled WGS sequence"/>
</dbReference>
<evidence type="ECO:0000256" key="8">
    <source>
        <dbReference type="RuleBase" id="RU366017"/>
    </source>
</evidence>
<evidence type="ECO:0000256" key="3">
    <source>
        <dbReference type="ARBA" id="ARBA00022676"/>
    </source>
</evidence>
<dbReference type="EMBL" id="JAVFWL010000002">
    <property type="protein sequence ID" value="KAK6734633.1"/>
    <property type="molecule type" value="Genomic_DNA"/>
</dbReference>
<feature type="region of interest" description="Disordered" evidence="9">
    <location>
        <begin position="1"/>
        <end position="30"/>
    </location>
</feature>
<dbReference type="InterPro" id="IPR008166">
    <property type="entry name" value="Glyco_transf_92"/>
</dbReference>
<accession>A0ABR1CAD3</accession>
<evidence type="ECO:0000256" key="7">
    <source>
        <dbReference type="ARBA" id="ARBA00023136"/>
    </source>
</evidence>
<evidence type="ECO:0000256" key="2">
    <source>
        <dbReference type="ARBA" id="ARBA00007647"/>
    </source>
</evidence>
<dbReference type="PANTHER" id="PTHR21461:SF8">
    <property type="entry name" value="DOLICHYL-PHOSPHATE-MANNOSE--PROTEIN MANNOSYLTRANSFERASE-RELATED"/>
    <property type="match status" value="1"/>
</dbReference>
<comment type="caution">
    <text evidence="10">The sequence shown here is derived from an EMBL/GenBank/DDBJ whole genome shotgun (WGS) entry which is preliminary data.</text>
</comment>
<comment type="similarity">
    <text evidence="2 8">Belongs to the glycosyltransferase 92 family.</text>
</comment>
<feature type="compositionally biased region" description="Basic and acidic residues" evidence="9">
    <location>
        <begin position="1"/>
        <end position="24"/>
    </location>
</feature>
<keyword evidence="5" id="KW-0812">Transmembrane</keyword>
<evidence type="ECO:0000313" key="11">
    <source>
        <dbReference type="Proteomes" id="UP001303046"/>
    </source>
</evidence>
<evidence type="ECO:0000256" key="9">
    <source>
        <dbReference type="SAM" id="MobiDB-lite"/>
    </source>
</evidence>
<keyword evidence="6" id="KW-1133">Transmembrane helix</keyword>
<dbReference type="Pfam" id="PF01697">
    <property type="entry name" value="Glyco_transf_92"/>
    <property type="match status" value="1"/>
</dbReference>
<reference evidence="10 11" key="1">
    <citation type="submission" date="2023-08" db="EMBL/GenBank/DDBJ databases">
        <title>A Necator americanus chromosomal reference genome.</title>
        <authorList>
            <person name="Ilik V."/>
            <person name="Petrzelkova K.J."/>
            <person name="Pardy F."/>
            <person name="Fuh T."/>
            <person name="Niatou-Singa F.S."/>
            <person name="Gouil Q."/>
            <person name="Baker L."/>
            <person name="Ritchie M.E."/>
            <person name="Jex A.R."/>
            <person name="Gazzola D."/>
            <person name="Li H."/>
            <person name="Toshio Fujiwara R."/>
            <person name="Zhan B."/>
            <person name="Aroian R.V."/>
            <person name="Pafco B."/>
            <person name="Schwarz E.M."/>
        </authorList>
    </citation>
    <scope>NUCLEOTIDE SEQUENCE [LARGE SCALE GENOMIC DNA]</scope>
    <source>
        <strain evidence="10 11">Aroian</strain>
        <tissue evidence="10">Whole animal</tissue>
    </source>
</reference>
<sequence>MDAECALHGDVRTSKKKQEERDGQGKVGRLRGRLDDEGEIRRETTGFLSLHTYHYICVCLQSLKDNQSHHVGEKSSHLIRRSVLLRYGDEDRLVVFSAYNHYDNITVVLASYGYFMRPLFCRLFDSQMNEILPATQSLVFPEFTVRCPSSATARFVAVSLNSDDEINASSMQKIGTPRTDEHFFFSVCLAPLWGDAPKWLMLIEFIEYYILQGAKHISIYKQHIDELTRLVLDNYVKKGIIDVVEVNESTNCLKRHRCRHEMQLQDCVFRHRGKSKWVAMVDLDERINVNDKTLNGYMRTIEDGNYGELRFRCRWILRLAEIPNDPETWRKEGAFTPMVLWHNTSHVAPINHTTKSIIQPHKVESMGVHQVLRFASAATVFLVPPEVAVVRHYRNVRGWSYFLKEAESFGSFENTELTSNLVDNLQANVLRKVDLLFPSKDLTLVRVKPLLSQLSSSFSGNNISIFALKFHEKMNYPLTRSRDRLCDPHNFIHRKRSIETINMLQLNG</sequence>
<keyword evidence="11" id="KW-1185">Reference proteome</keyword>
<dbReference type="EC" id="2.4.1.-" evidence="8"/>
<evidence type="ECO:0000313" key="10">
    <source>
        <dbReference type="EMBL" id="KAK6734633.1"/>
    </source>
</evidence>
<gene>
    <name evidence="10" type="primary">Necator_chrII.g5847</name>
    <name evidence="10" type="ORF">RB195_018054</name>
</gene>
<organism evidence="10 11">
    <name type="scientific">Necator americanus</name>
    <name type="common">Human hookworm</name>
    <dbReference type="NCBI Taxonomy" id="51031"/>
    <lineage>
        <taxon>Eukaryota</taxon>
        <taxon>Metazoa</taxon>
        <taxon>Ecdysozoa</taxon>
        <taxon>Nematoda</taxon>
        <taxon>Chromadorea</taxon>
        <taxon>Rhabditida</taxon>
        <taxon>Rhabditina</taxon>
        <taxon>Rhabditomorpha</taxon>
        <taxon>Strongyloidea</taxon>
        <taxon>Ancylostomatidae</taxon>
        <taxon>Bunostominae</taxon>
        <taxon>Necator</taxon>
    </lineage>
</organism>
<name>A0ABR1CAD3_NECAM</name>
<keyword evidence="3 8" id="KW-0328">Glycosyltransferase</keyword>
<comment type="subcellular location">
    <subcellularLocation>
        <location evidence="1">Membrane</location>
        <topology evidence="1">Single-pass membrane protein</topology>
    </subcellularLocation>
</comment>
<protein>
    <recommendedName>
        <fullName evidence="8">Glycosyltransferase family 92 protein</fullName>
        <ecNumber evidence="8">2.4.1.-</ecNumber>
    </recommendedName>
</protein>
<evidence type="ECO:0000256" key="6">
    <source>
        <dbReference type="ARBA" id="ARBA00022989"/>
    </source>
</evidence>
<proteinExistence type="inferred from homology"/>